<dbReference type="HOGENOM" id="CLU_039613_2_1_5"/>
<dbReference type="SUPFAM" id="SSF53850">
    <property type="entry name" value="Periplasmic binding protein-like II"/>
    <property type="match status" value="1"/>
</dbReference>
<keyword evidence="2" id="KW-0805">Transcription regulation</keyword>
<dbReference type="InterPro" id="IPR000847">
    <property type="entry name" value="LysR_HTH_N"/>
</dbReference>
<dbReference type="InterPro" id="IPR058163">
    <property type="entry name" value="LysR-type_TF_proteobact-type"/>
</dbReference>
<name>A5FYG8_ACICJ</name>
<feature type="region of interest" description="Disordered" evidence="5">
    <location>
        <begin position="294"/>
        <end position="322"/>
    </location>
</feature>
<evidence type="ECO:0000256" key="5">
    <source>
        <dbReference type="SAM" id="MobiDB-lite"/>
    </source>
</evidence>
<protein>
    <submittedName>
        <fullName evidence="7">Transcriptional regulator, LysR family</fullName>
    </submittedName>
</protein>
<evidence type="ECO:0000313" key="8">
    <source>
        <dbReference type="Proteomes" id="UP000000245"/>
    </source>
</evidence>
<evidence type="ECO:0000313" key="7">
    <source>
        <dbReference type="EMBL" id="ABQ30650.1"/>
    </source>
</evidence>
<feature type="compositionally biased region" description="Polar residues" evidence="5">
    <location>
        <begin position="303"/>
        <end position="322"/>
    </location>
</feature>
<dbReference type="Pfam" id="PF03466">
    <property type="entry name" value="LysR_substrate"/>
    <property type="match status" value="1"/>
</dbReference>
<dbReference type="InterPro" id="IPR036388">
    <property type="entry name" value="WH-like_DNA-bd_sf"/>
</dbReference>
<evidence type="ECO:0000256" key="2">
    <source>
        <dbReference type="ARBA" id="ARBA00023015"/>
    </source>
</evidence>
<dbReference type="SUPFAM" id="SSF46785">
    <property type="entry name" value="Winged helix' DNA-binding domain"/>
    <property type="match status" value="1"/>
</dbReference>
<dbReference type="EMBL" id="CP000697">
    <property type="protein sequence ID" value="ABQ30650.1"/>
    <property type="molecule type" value="Genomic_DNA"/>
</dbReference>
<feature type="domain" description="HTH lysR-type" evidence="6">
    <location>
        <begin position="1"/>
        <end position="58"/>
    </location>
</feature>
<dbReference type="RefSeq" id="WP_011942245.1">
    <property type="nucleotide sequence ID" value="NC_009484.1"/>
</dbReference>
<gene>
    <name evidence="7" type="ordered locus">Acry_1441</name>
</gene>
<dbReference type="PROSITE" id="PS50931">
    <property type="entry name" value="HTH_LYSR"/>
    <property type="match status" value="1"/>
</dbReference>
<proteinExistence type="inferred from homology"/>
<dbReference type="eggNOG" id="COG0583">
    <property type="taxonomic scope" value="Bacteria"/>
</dbReference>
<reference evidence="7 8" key="1">
    <citation type="submission" date="2007-05" db="EMBL/GenBank/DDBJ databases">
        <title>Complete sequence of chromosome of Acidiphilium cryptum JF-5.</title>
        <authorList>
            <consortium name="US DOE Joint Genome Institute"/>
            <person name="Copeland A."/>
            <person name="Lucas S."/>
            <person name="Lapidus A."/>
            <person name="Barry K."/>
            <person name="Detter J.C."/>
            <person name="Glavina del Rio T."/>
            <person name="Hammon N."/>
            <person name="Israni S."/>
            <person name="Dalin E."/>
            <person name="Tice H."/>
            <person name="Pitluck S."/>
            <person name="Sims D."/>
            <person name="Brettin T."/>
            <person name="Bruce D."/>
            <person name="Han C."/>
            <person name="Schmutz J."/>
            <person name="Larimer F."/>
            <person name="Land M."/>
            <person name="Hauser L."/>
            <person name="Kyrpides N."/>
            <person name="Kim E."/>
            <person name="Magnuson T."/>
            <person name="Richardson P."/>
        </authorList>
    </citation>
    <scope>NUCLEOTIDE SEQUENCE [LARGE SCALE GENOMIC DNA]</scope>
    <source>
        <strain evidence="7 8">JF-5</strain>
    </source>
</reference>
<dbReference type="GO" id="GO:0043565">
    <property type="term" value="F:sequence-specific DNA binding"/>
    <property type="evidence" value="ECO:0007669"/>
    <property type="project" value="TreeGrafter"/>
</dbReference>
<dbReference type="PANTHER" id="PTHR30537">
    <property type="entry name" value="HTH-TYPE TRANSCRIPTIONAL REGULATOR"/>
    <property type="match status" value="1"/>
</dbReference>
<dbReference type="InterPro" id="IPR005119">
    <property type="entry name" value="LysR_subst-bd"/>
</dbReference>
<dbReference type="Gene3D" id="3.40.190.290">
    <property type="match status" value="1"/>
</dbReference>
<dbReference type="Pfam" id="PF00126">
    <property type="entry name" value="HTH_1"/>
    <property type="match status" value="1"/>
</dbReference>
<dbReference type="AlphaFoldDB" id="A5FYG8"/>
<organism evidence="7 8">
    <name type="scientific">Acidiphilium cryptum (strain JF-5)</name>
    <dbReference type="NCBI Taxonomy" id="349163"/>
    <lineage>
        <taxon>Bacteria</taxon>
        <taxon>Pseudomonadati</taxon>
        <taxon>Pseudomonadota</taxon>
        <taxon>Alphaproteobacteria</taxon>
        <taxon>Acetobacterales</taxon>
        <taxon>Acidocellaceae</taxon>
        <taxon>Acidiphilium</taxon>
    </lineage>
</organism>
<comment type="similarity">
    <text evidence="1">Belongs to the LysR transcriptional regulatory family.</text>
</comment>
<sequence length="322" mass="34174">MDWDDLRSFLAIAREGTLSAAARRLGVRQSTMGRRLAALEARAGVRLLERTPRGFRLTAAGEAARAEVERMETAALAAERAVSGRDVRLEGTVRLTTVSDFAPSVLMPALADLADRYPGIVVELIADDRTLSLAAREADLALRLARPRGQSLRGRRIGTVSFGLYASETYLAARSVPAWPGSQGEGHRLILSRDETGAYPELDALAAMAPKAAVALRTDSRVSQLAAARAGLGIAVLGHHVAAGAGLTRIDSPPLPEREIWLVQHEDTRDVPRIRAVADALAARMRAAEPVFAGLDQAPASPEPTSFAGSQSRSNVAGSTPP</sequence>
<dbReference type="KEGG" id="acr:Acry_1441"/>
<accession>A5FYG8</accession>
<dbReference type="InterPro" id="IPR036390">
    <property type="entry name" value="WH_DNA-bd_sf"/>
</dbReference>
<dbReference type="Gene3D" id="1.10.10.10">
    <property type="entry name" value="Winged helix-like DNA-binding domain superfamily/Winged helix DNA-binding domain"/>
    <property type="match status" value="1"/>
</dbReference>
<dbReference type="GO" id="GO:0006351">
    <property type="term" value="P:DNA-templated transcription"/>
    <property type="evidence" value="ECO:0007669"/>
    <property type="project" value="TreeGrafter"/>
</dbReference>
<dbReference type="STRING" id="349163.Acry_1441"/>
<evidence type="ECO:0000256" key="3">
    <source>
        <dbReference type="ARBA" id="ARBA00023125"/>
    </source>
</evidence>
<dbReference type="GO" id="GO:0003700">
    <property type="term" value="F:DNA-binding transcription factor activity"/>
    <property type="evidence" value="ECO:0007669"/>
    <property type="project" value="InterPro"/>
</dbReference>
<dbReference type="Proteomes" id="UP000000245">
    <property type="component" value="Chromosome"/>
</dbReference>
<dbReference type="PANTHER" id="PTHR30537:SF3">
    <property type="entry name" value="TRANSCRIPTIONAL REGULATORY PROTEIN"/>
    <property type="match status" value="1"/>
</dbReference>
<keyword evidence="8" id="KW-1185">Reference proteome</keyword>
<evidence type="ECO:0000256" key="4">
    <source>
        <dbReference type="ARBA" id="ARBA00023163"/>
    </source>
</evidence>
<keyword evidence="3" id="KW-0238">DNA-binding</keyword>
<keyword evidence="4" id="KW-0804">Transcription</keyword>
<evidence type="ECO:0000256" key="1">
    <source>
        <dbReference type="ARBA" id="ARBA00009437"/>
    </source>
</evidence>
<evidence type="ECO:0000259" key="6">
    <source>
        <dbReference type="PROSITE" id="PS50931"/>
    </source>
</evidence>